<evidence type="ECO:0000313" key="10">
    <source>
        <dbReference type="Proteomes" id="UP001431783"/>
    </source>
</evidence>
<evidence type="ECO:0000256" key="8">
    <source>
        <dbReference type="ARBA" id="ARBA00076355"/>
    </source>
</evidence>
<evidence type="ECO:0000256" key="1">
    <source>
        <dbReference type="ARBA" id="ARBA00004123"/>
    </source>
</evidence>
<dbReference type="Gene3D" id="3.30.310.50">
    <property type="entry name" value="Alpha-D-phosphohexomutase, C-terminal domain"/>
    <property type="match status" value="1"/>
</dbReference>
<evidence type="ECO:0000313" key="9">
    <source>
        <dbReference type="EMBL" id="KAK9879409.1"/>
    </source>
</evidence>
<accession>A0AAW1U8Z0</accession>
<dbReference type="GO" id="GO:0008033">
    <property type="term" value="P:tRNA processing"/>
    <property type="evidence" value="ECO:0007669"/>
    <property type="project" value="UniProtKB-KW"/>
</dbReference>
<dbReference type="FunFam" id="3.30.310.50:FF:000005">
    <property type="entry name" value="L antigen family member 3"/>
    <property type="match status" value="1"/>
</dbReference>
<comment type="caution">
    <text evidence="9">The sequence shown here is derived from an EMBL/GenBank/DDBJ whole genome shotgun (WGS) entry which is preliminary data.</text>
</comment>
<dbReference type="InterPro" id="IPR015419">
    <property type="entry name" value="CTAG/Pcc1"/>
</dbReference>
<dbReference type="AlphaFoldDB" id="A0AAW1U8Z0"/>
<sequence length="99" mass="11000">MSNKCEETTTLCIEIPFPSSRLAEVALHSLRVDTEPKRGGTTKTLEVVDNKLITYFAGSNLGSIRVSVNSFFDNIHIIKESIQLLGEPVSEHYSYLNNA</sequence>
<comment type="function">
    <text evidence="7">Component of the EKC/KEOPS complex that is required for the formation of a threonylcarbamoyl group on adenosine at position 37 (t(6)A37) in tRNAs that read codons beginning with adenine. The complex is probably involved in the transfer of the threonylcarbamoyl moiety of threonylcarbamoyl-AMP (TC-AMP) to the N6 group of A37. LAGE3 functions as a dimerization module for the complex.</text>
</comment>
<name>A0AAW1U8Z0_9CUCU</name>
<gene>
    <name evidence="9" type="ORF">WA026_006475</name>
</gene>
<protein>
    <recommendedName>
        <fullName evidence="8">L antigen family member 3</fullName>
    </recommendedName>
</protein>
<evidence type="ECO:0000256" key="6">
    <source>
        <dbReference type="ARBA" id="ARBA00023242"/>
    </source>
</evidence>
<proteinExistence type="inferred from homology"/>
<dbReference type="PANTHER" id="PTHR31283:SF5">
    <property type="entry name" value="EKC_KEOPS COMPLEX SUBUNIT LAGE3"/>
    <property type="match status" value="1"/>
</dbReference>
<organism evidence="9 10">
    <name type="scientific">Henosepilachna vigintioctopunctata</name>
    <dbReference type="NCBI Taxonomy" id="420089"/>
    <lineage>
        <taxon>Eukaryota</taxon>
        <taxon>Metazoa</taxon>
        <taxon>Ecdysozoa</taxon>
        <taxon>Arthropoda</taxon>
        <taxon>Hexapoda</taxon>
        <taxon>Insecta</taxon>
        <taxon>Pterygota</taxon>
        <taxon>Neoptera</taxon>
        <taxon>Endopterygota</taxon>
        <taxon>Coleoptera</taxon>
        <taxon>Polyphaga</taxon>
        <taxon>Cucujiformia</taxon>
        <taxon>Coccinelloidea</taxon>
        <taxon>Coccinellidae</taxon>
        <taxon>Epilachninae</taxon>
        <taxon>Epilachnini</taxon>
        <taxon>Henosepilachna</taxon>
    </lineage>
</organism>
<dbReference type="GO" id="GO:0000408">
    <property type="term" value="C:EKC/KEOPS complex"/>
    <property type="evidence" value="ECO:0007669"/>
    <property type="project" value="TreeGrafter"/>
</dbReference>
<dbReference type="Pfam" id="PF09341">
    <property type="entry name" value="Pcc1"/>
    <property type="match status" value="1"/>
</dbReference>
<dbReference type="GO" id="GO:0005634">
    <property type="term" value="C:nucleus"/>
    <property type="evidence" value="ECO:0007669"/>
    <property type="project" value="UniProtKB-SubCell"/>
</dbReference>
<reference evidence="9 10" key="1">
    <citation type="submission" date="2023-03" db="EMBL/GenBank/DDBJ databases">
        <title>Genome insight into feeding habits of ladybird beetles.</title>
        <authorList>
            <person name="Li H.-S."/>
            <person name="Huang Y.-H."/>
            <person name="Pang H."/>
        </authorList>
    </citation>
    <scope>NUCLEOTIDE SEQUENCE [LARGE SCALE GENOMIC DNA]</scope>
    <source>
        <strain evidence="9">SYSU_2023b</strain>
        <tissue evidence="9">Whole body</tissue>
    </source>
</reference>
<dbReference type="PANTHER" id="PTHR31283">
    <property type="entry name" value="EKC/KEOPS COMPLEX SUBUNIT PCC1 FAMILY MEMBER"/>
    <property type="match status" value="1"/>
</dbReference>
<comment type="similarity">
    <text evidence="3">Belongs to the CTAG/PCC1 family.</text>
</comment>
<evidence type="ECO:0000256" key="7">
    <source>
        <dbReference type="ARBA" id="ARBA00053047"/>
    </source>
</evidence>
<dbReference type="Proteomes" id="UP001431783">
    <property type="component" value="Unassembled WGS sequence"/>
</dbReference>
<keyword evidence="4" id="KW-0963">Cytoplasm</keyword>
<dbReference type="NCBIfam" id="NF011470">
    <property type="entry name" value="PRK14887.1"/>
    <property type="match status" value="1"/>
</dbReference>
<comment type="subcellular location">
    <subcellularLocation>
        <location evidence="2">Cytoplasm</location>
    </subcellularLocation>
    <subcellularLocation>
        <location evidence="1">Nucleus</location>
    </subcellularLocation>
</comment>
<evidence type="ECO:0000256" key="2">
    <source>
        <dbReference type="ARBA" id="ARBA00004496"/>
    </source>
</evidence>
<keyword evidence="5" id="KW-0819">tRNA processing</keyword>
<dbReference type="GO" id="GO:0070525">
    <property type="term" value="P:tRNA threonylcarbamoyladenosine metabolic process"/>
    <property type="evidence" value="ECO:0007669"/>
    <property type="project" value="TreeGrafter"/>
</dbReference>
<evidence type="ECO:0000256" key="3">
    <source>
        <dbReference type="ARBA" id="ARBA00007073"/>
    </source>
</evidence>
<evidence type="ECO:0000256" key="5">
    <source>
        <dbReference type="ARBA" id="ARBA00022694"/>
    </source>
</evidence>
<evidence type="ECO:0000256" key="4">
    <source>
        <dbReference type="ARBA" id="ARBA00022490"/>
    </source>
</evidence>
<keyword evidence="10" id="KW-1185">Reference proteome</keyword>
<dbReference type="EMBL" id="JARQZJ010000062">
    <property type="protein sequence ID" value="KAK9879409.1"/>
    <property type="molecule type" value="Genomic_DNA"/>
</dbReference>
<keyword evidence="6" id="KW-0539">Nucleus</keyword>
<dbReference type="GO" id="GO:0005737">
    <property type="term" value="C:cytoplasm"/>
    <property type="evidence" value="ECO:0007669"/>
    <property type="project" value="UniProtKB-SubCell"/>
</dbReference>